<protein>
    <submittedName>
        <fullName evidence="2">Uncharacterized protein</fullName>
    </submittedName>
</protein>
<evidence type="ECO:0000313" key="2">
    <source>
        <dbReference type="EMBL" id="MFC5654496.1"/>
    </source>
</evidence>
<proteinExistence type="predicted"/>
<dbReference type="RefSeq" id="WP_344347266.1">
    <property type="nucleotide sequence ID" value="NZ_BAAASM010000009.1"/>
</dbReference>
<comment type="caution">
    <text evidence="2">The sequence shown here is derived from an EMBL/GenBank/DDBJ whole genome shotgun (WGS) entry which is preliminary data.</text>
</comment>
<evidence type="ECO:0000313" key="3">
    <source>
        <dbReference type="Proteomes" id="UP001596065"/>
    </source>
</evidence>
<gene>
    <name evidence="2" type="ORF">ACFP3J_03180</name>
</gene>
<feature type="region of interest" description="Disordered" evidence="1">
    <location>
        <begin position="1"/>
        <end position="60"/>
    </location>
</feature>
<reference evidence="3" key="1">
    <citation type="journal article" date="2019" name="Int. J. Syst. Evol. Microbiol.">
        <title>The Global Catalogue of Microorganisms (GCM) 10K type strain sequencing project: providing services to taxonomists for standard genome sequencing and annotation.</title>
        <authorList>
            <consortium name="The Broad Institute Genomics Platform"/>
            <consortium name="The Broad Institute Genome Sequencing Center for Infectious Disease"/>
            <person name="Wu L."/>
            <person name="Ma J."/>
        </authorList>
    </citation>
    <scope>NUCLEOTIDE SEQUENCE [LARGE SCALE GENOMIC DNA]</scope>
    <source>
        <strain evidence="3">KCTC 5701</strain>
    </source>
</reference>
<name>A0ABW0WDG4_STRNO</name>
<accession>A0ABW0WDG4</accession>
<sequence>MATTPDDEDARDEKEDWLDNLLDSGDPAAPVDDILDSDEWSSQRIQRNRNRTKPEDGPDE</sequence>
<dbReference type="EMBL" id="JBHSOE010000003">
    <property type="protein sequence ID" value="MFC5654496.1"/>
    <property type="molecule type" value="Genomic_DNA"/>
</dbReference>
<keyword evidence="3" id="KW-1185">Reference proteome</keyword>
<dbReference type="Proteomes" id="UP001596065">
    <property type="component" value="Unassembled WGS sequence"/>
</dbReference>
<organism evidence="2 3">
    <name type="scientific">Streptomyces nogalater</name>
    <dbReference type="NCBI Taxonomy" id="38314"/>
    <lineage>
        <taxon>Bacteria</taxon>
        <taxon>Bacillati</taxon>
        <taxon>Actinomycetota</taxon>
        <taxon>Actinomycetes</taxon>
        <taxon>Kitasatosporales</taxon>
        <taxon>Streptomycetaceae</taxon>
        <taxon>Streptomyces</taxon>
    </lineage>
</organism>
<feature type="compositionally biased region" description="Acidic residues" evidence="1">
    <location>
        <begin position="1"/>
        <end position="18"/>
    </location>
</feature>
<evidence type="ECO:0000256" key="1">
    <source>
        <dbReference type="SAM" id="MobiDB-lite"/>
    </source>
</evidence>